<organism evidence="1 2">
    <name type="scientific">Mariniflexile gromovii</name>
    <dbReference type="NCBI Taxonomy" id="362523"/>
    <lineage>
        <taxon>Bacteria</taxon>
        <taxon>Pseudomonadati</taxon>
        <taxon>Bacteroidota</taxon>
        <taxon>Flavobacteriia</taxon>
        <taxon>Flavobacteriales</taxon>
        <taxon>Flavobacteriaceae</taxon>
        <taxon>Mariniflexile</taxon>
    </lineage>
</organism>
<gene>
    <name evidence="1" type="ORF">J8H85_05340</name>
</gene>
<dbReference type="RefSeq" id="WP_209653357.1">
    <property type="nucleotide sequence ID" value="NZ_JAGJCB010000003.1"/>
</dbReference>
<evidence type="ECO:0000313" key="1">
    <source>
        <dbReference type="EMBL" id="MBP0903243.1"/>
    </source>
</evidence>
<evidence type="ECO:0000313" key="2">
    <source>
        <dbReference type="Proteomes" id="UP000670776"/>
    </source>
</evidence>
<comment type="caution">
    <text evidence="1">The sequence shown here is derived from an EMBL/GenBank/DDBJ whole genome shotgun (WGS) entry which is preliminary data.</text>
</comment>
<reference evidence="1 2" key="1">
    <citation type="submission" date="2021-04" db="EMBL/GenBank/DDBJ databases">
        <title>Mariniflexile gromovii gen. nov., sp. nov., a gliding bacterium isolated from the sea urchin Strongylocentrotus intermedius.</title>
        <authorList>
            <person name="Ko S."/>
            <person name="Le V."/>
            <person name="Ahn C.-Y."/>
            <person name="Oh H.-M."/>
        </authorList>
    </citation>
    <scope>NUCLEOTIDE SEQUENCE [LARGE SCALE GENOMIC DNA]</scope>
    <source>
        <strain evidence="1 2">KCTC 12570</strain>
    </source>
</reference>
<keyword evidence="2" id="KW-1185">Reference proteome</keyword>
<sequence>MTPKKKIRFDSLTKSELSKFNDAEIQGWVIDQFCQMEWRIDNIIMDYFKPENKRVFETVVLNSSVMSIGGKLKILSNIGINKTTIGKLRELSSIRNGFAHCSIGESVTVFVSLNDEIYFESESTINVMNSSGVIIPKSAYEYVSKFLILRNELSNELP</sequence>
<proteinExistence type="predicted"/>
<dbReference type="Proteomes" id="UP000670776">
    <property type="component" value="Unassembled WGS sequence"/>
</dbReference>
<dbReference type="EMBL" id="JAGJCB010000003">
    <property type="protein sequence ID" value="MBP0903243.1"/>
    <property type="molecule type" value="Genomic_DNA"/>
</dbReference>
<name>A0ABS4BRN9_9FLAO</name>
<protein>
    <submittedName>
        <fullName evidence="1">Uncharacterized protein</fullName>
    </submittedName>
</protein>
<accession>A0ABS4BRN9</accession>